<keyword evidence="2" id="KW-1185">Reference proteome</keyword>
<name>A0A8S1QXS9_9CILI</name>
<dbReference type="EMBL" id="CAJJDN010000126">
    <property type="protein sequence ID" value="CAD8120541.1"/>
    <property type="molecule type" value="Genomic_DNA"/>
</dbReference>
<protein>
    <submittedName>
        <fullName evidence="1">Uncharacterized protein</fullName>
    </submittedName>
</protein>
<dbReference type="AlphaFoldDB" id="A0A8S1QXS9"/>
<organism evidence="1 2">
    <name type="scientific">Paramecium sonneborni</name>
    <dbReference type="NCBI Taxonomy" id="65129"/>
    <lineage>
        <taxon>Eukaryota</taxon>
        <taxon>Sar</taxon>
        <taxon>Alveolata</taxon>
        <taxon>Ciliophora</taxon>
        <taxon>Intramacronucleata</taxon>
        <taxon>Oligohymenophorea</taxon>
        <taxon>Peniculida</taxon>
        <taxon>Parameciidae</taxon>
        <taxon>Paramecium</taxon>
    </lineage>
</organism>
<proteinExistence type="predicted"/>
<sequence length="286" mass="33538">MELKCNQNGHQFSPVQTICCKIDCQKSRPACAQCMIENHHNHIKELKSIYVFKEWSQSKQIIYQKLKSLQNDLLEFVSEIDQLIRSVTIDSTQIMENCNLRELEEFVNKFIQLDQIERTGVINQTIPILTQAITSFKQEIKSLKGKTNSFYYNRQNFGKIQTQNSNKQVLDLSKLRMLLIITCPPDCICGHLEMRRWHCNCGQSYYLDEDGNIICLKCQTKCFIKDFKFQCEKAKQKQVHFYFRSCSQVLMALASSIESSDLQFSENNHLRFASSINMNLIKRWNE</sequence>
<reference evidence="1" key="1">
    <citation type="submission" date="2021-01" db="EMBL/GenBank/DDBJ databases">
        <authorList>
            <consortium name="Genoscope - CEA"/>
            <person name="William W."/>
        </authorList>
    </citation>
    <scope>NUCLEOTIDE SEQUENCE</scope>
</reference>
<comment type="caution">
    <text evidence="1">The sequence shown here is derived from an EMBL/GenBank/DDBJ whole genome shotgun (WGS) entry which is preliminary data.</text>
</comment>
<gene>
    <name evidence="1" type="ORF">PSON_ATCC_30995.1.T1260180</name>
</gene>
<dbReference type="Proteomes" id="UP000692954">
    <property type="component" value="Unassembled WGS sequence"/>
</dbReference>
<evidence type="ECO:0000313" key="1">
    <source>
        <dbReference type="EMBL" id="CAD8120541.1"/>
    </source>
</evidence>
<evidence type="ECO:0000313" key="2">
    <source>
        <dbReference type="Proteomes" id="UP000692954"/>
    </source>
</evidence>
<accession>A0A8S1QXS9</accession>